<reference evidence="1 3" key="1">
    <citation type="journal article" date="2011" name="Nature">
        <title>The Medicago genome provides insight into the evolution of rhizobial symbioses.</title>
        <authorList>
            <person name="Young N.D."/>
            <person name="Debelle F."/>
            <person name="Oldroyd G.E."/>
            <person name="Geurts R."/>
            <person name="Cannon S.B."/>
            <person name="Udvardi M.K."/>
            <person name="Benedito V.A."/>
            <person name="Mayer K.F."/>
            <person name="Gouzy J."/>
            <person name="Schoof H."/>
            <person name="Van de Peer Y."/>
            <person name="Proost S."/>
            <person name="Cook D.R."/>
            <person name="Meyers B.C."/>
            <person name="Spannagl M."/>
            <person name="Cheung F."/>
            <person name="De Mita S."/>
            <person name="Krishnakumar V."/>
            <person name="Gundlach H."/>
            <person name="Zhou S."/>
            <person name="Mudge J."/>
            <person name="Bharti A.K."/>
            <person name="Murray J.D."/>
            <person name="Naoumkina M.A."/>
            <person name="Rosen B."/>
            <person name="Silverstein K.A."/>
            <person name="Tang H."/>
            <person name="Rombauts S."/>
            <person name="Zhao P.X."/>
            <person name="Zhou P."/>
            <person name="Barbe V."/>
            <person name="Bardou P."/>
            <person name="Bechner M."/>
            <person name="Bellec A."/>
            <person name="Berger A."/>
            <person name="Berges H."/>
            <person name="Bidwell S."/>
            <person name="Bisseling T."/>
            <person name="Choisne N."/>
            <person name="Couloux A."/>
            <person name="Denny R."/>
            <person name="Deshpande S."/>
            <person name="Dai X."/>
            <person name="Doyle J.J."/>
            <person name="Dudez A.M."/>
            <person name="Farmer A.D."/>
            <person name="Fouteau S."/>
            <person name="Franken C."/>
            <person name="Gibelin C."/>
            <person name="Gish J."/>
            <person name="Goldstein S."/>
            <person name="Gonzalez A.J."/>
            <person name="Green P.J."/>
            <person name="Hallab A."/>
            <person name="Hartog M."/>
            <person name="Hua A."/>
            <person name="Humphray S.J."/>
            <person name="Jeong D.H."/>
            <person name="Jing Y."/>
            <person name="Jocker A."/>
            <person name="Kenton S.M."/>
            <person name="Kim D.J."/>
            <person name="Klee K."/>
            <person name="Lai H."/>
            <person name="Lang C."/>
            <person name="Lin S."/>
            <person name="Macmil S.L."/>
            <person name="Magdelenat G."/>
            <person name="Matthews L."/>
            <person name="McCorrison J."/>
            <person name="Monaghan E.L."/>
            <person name="Mun J.H."/>
            <person name="Najar F.Z."/>
            <person name="Nicholson C."/>
            <person name="Noirot C."/>
            <person name="O'Bleness M."/>
            <person name="Paule C.R."/>
            <person name="Poulain J."/>
            <person name="Prion F."/>
            <person name="Qin B."/>
            <person name="Qu C."/>
            <person name="Retzel E.F."/>
            <person name="Riddle C."/>
            <person name="Sallet E."/>
            <person name="Samain S."/>
            <person name="Samson N."/>
            <person name="Sanders I."/>
            <person name="Saurat O."/>
            <person name="Scarpelli C."/>
            <person name="Schiex T."/>
            <person name="Segurens B."/>
            <person name="Severin A.J."/>
            <person name="Sherrier D.J."/>
            <person name="Shi R."/>
            <person name="Sims S."/>
            <person name="Singer S.R."/>
            <person name="Sinharoy S."/>
            <person name="Sterck L."/>
            <person name="Viollet A."/>
            <person name="Wang B.B."/>
            <person name="Wang K."/>
            <person name="Wang M."/>
            <person name="Wang X."/>
            <person name="Warfsmann J."/>
            <person name="Weissenbach J."/>
            <person name="White D.D."/>
            <person name="White J.D."/>
            <person name="Wiley G.B."/>
            <person name="Wincker P."/>
            <person name="Xing Y."/>
            <person name="Yang L."/>
            <person name="Yao Z."/>
            <person name="Ying F."/>
            <person name="Zhai J."/>
            <person name="Zhou L."/>
            <person name="Zuber A."/>
            <person name="Denarie J."/>
            <person name="Dixon R.A."/>
            <person name="May G.D."/>
            <person name="Schwartz D.C."/>
            <person name="Rogers J."/>
            <person name="Quetier F."/>
            <person name="Town C.D."/>
            <person name="Roe B.A."/>
        </authorList>
    </citation>
    <scope>NUCLEOTIDE SEQUENCE [LARGE SCALE GENOMIC DNA]</scope>
    <source>
        <strain evidence="1">A17</strain>
        <strain evidence="2 3">cv. Jemalong A17</strain>
    </source>
</reference>
<evidence type="ECO:0000313" key="1">
    <source>
        <dbReference type="EMBL" id="KEH44436.1"/>
    </source>
</evidence>
<organism evidence="1 3">
    <name type="scientific">Medicago truncatula</name>
    <name type="common">Barrel medic</name>
    <name type="synonym">Medicago tribuloides</name>
    <dbReference type="NCBI Taxonomy" id="3880"/>
    <lineage>
        <taxon>Eukaryota</taxon>
        <taxon>Viridiplantae</taxon>
        <taxon>Streptophyta</taxon>
        <taxon>Embryophyta</taxon>
        <taxon>Tracheophyta</taxon>
        <taxon>Spermatophyta</taxon>
        <taxon>Magnoliopsida</taxon>
        <taxon>eudicotyledons</taxon>
        <taxon>Gunneridae</taxon>
        <taxon>Pentapetalae</taxon>
        <taxon>rosids</taxon>
        <taxon>fabids</taxon>
        <taxon>Fabales</taxon>
        <taxon>Fabaceae</taxon>
        <taxon>Papilionoideae</taxon>
        <taxon>50 kb inversion clade</taxon>
        <taxon>NPAAA clade</taxon>
        <taxon>Hologalegina</taxon>
        <taxon>IRL clade</taxon>
        <taxon>Trifolieae</taxon>
        <taxon>Medicago</taxon>
    </lineage>
</organism>
<proteinExistence type="predicted"/>
<gene>
    <name evidence="1" type="ordered locus">MTR_1g115155</name>
</gene>
<evidence type="ECO:0000313" key="2">
    <source>
        <dbReference type="EnsemblPlants" id="KEH44436"/>
    </source>
</evidence>
<dbReference type="HOGENOM" id="CLU_2816198_0_0_1"/>
<accession>A0A072VRZ2</accession>
<reference evidence="2" key="3">
    <citation type="submission" date="2015-04" db="UniProtKB">
        <authorList>
            <consortium name="EnsemblPlants"/>
        </authorList>
    </citation>
    <scope>IDENTIFICATION</scope>
    <source>
        <strain evidence="2">cv. Jemalong A17</strain>
    </source>
</reference>
<protein>
    <submittedName>
        <fullName evidence="1 2">Uncharacterized protein</fullName>
    </submittedName>
</protein>
<dbReference type="AlphaFoldDB" id="A0A072VRZ2"/>
<keyword evidence="3" id="KW-1185">Reference proteome</keyword>
<evidence type="ECO:0000313" key="3">
    <source>
        <dbReference type="Proteomes" id="UP000002051"/>
    </source>
</evidence>
<reference evidence="1 3" key="2">
    <citation type="journal article" date="2014" name="BMC Genomics">
        <title>An improved genome release (version Mt4.0) for the model legume Medicago truncatula.</title>
        <authorList>
            <person name="Tang H."/>
            <person name="Krishnakumar V."/>
            <person name="Bidwell S."/>
            <person name="Rosen B."/>
            <person name="Chan A."/>
            <person name="Zhou S."/>
            <person name="Gentzbittel L."/>
            <person name="Childs K.L."/>
            <person name="Yandell M."/>
            <person name="Gundlach H."/>
            <person name="Mayer K.F."/>
            <person name="Schwartz D.C."/>
            <person name="Town C.D."/>
        </authorList>
    </citation>
    <scope>GENOME REANNOTATION</scope>
    <source>
        <strain evidence="1">A17</strain>
        <strain evidence="2 3">cv. Jemalong A17</strain>
    </source>
</reference>
<sequence length="67" mass="7850">MNDPHSATEVIVSFDLQKESYQTLWNHVHDMQFKGINTLGVVSDCLYSISSSWSQLFRCLDNERIWK</sequence>
<dbReference type="EnsemblPlants" id="KEH44436">
    <property type="protein sequence ID" value="KEH44436"/>
    <property type="gene ID" value="MTR_1g115155"/>
</dbReference>
<name>A0A072VRZ2_MEDTR</name>
<dbReference type="Proteomes" id="UP000002051">
    <property type="component" value="Unassembled WGS sequence"/>
</dbReference>
<dbReference type="EMBL" id="CM001217">
    <property type="protein sequence ID" value="KEH44436.1"/>
    <property type="molecule type" value="Genomic_DNA"/>
</dbReference>